<feature type="region of interest" description="Disordered" evidence="1">
    <location>
        <begin position="547"/>
        <end position="566"/>
    </location>
</feature>
<dbReference type="WBParaSite" id="TREG1_116940.1">
    <property type="protein sequence ID" value="TREG1_116940.1"/>
    <property type="gene ID" value="TREG1_116940"/>
</dbReference>
<keyword evidence="2" id="KW-0812">Transmembrane</keyword>
<reference evidence="4" key="2">
    <citation type="submission" date="2023-11" db="UniProtKB">
        <authorList>
            <consortium name="WormBaseParasite"/>
        </authorList>
    </citation>
    <scope>IDENTIFICATION</scope>
</reference>
<evidence type="ECO:0000256" key="1">
    <source>
        <dbReference type="SAM" id="MobiDB-lite"/>
    </source>
</evidence>
<feature type="transmembrane region" description="Helical" evidence="2">
    <location>
        <begin position="585"/>
        <end position="607"/>
    </location>
</feature>
<proteinExistence type="predicted"/>
<dbReference type="AlphaFoldDB" id="A0AA85IXZ8"/>
<feature type="transmembrane region" description="Helical" evidence="2">
    <location>
        <begin position="442"/>
        <end position="464"/>
    </location>
</feature>
<evidence type="ECO:0000313" key="3">
    <source>
        <dbReference type="Proteomes" id="UP000050795"/>
    </source>
</evidence>
<keyword evidence="2" id="KW-1133">Transmembrane helix</keyword>
<organism evidence="3 4">
    <name type="scientific">Trichobilharzia regenti</name>
    <name type="common">Nasal bird schistosome</name>
    <dbReference type="NCBI Taxonomy" id="157069"/>
    <lineage>
        <taxon>Eukaryota</taxon>
        <taxon>Metazoa</taxon>
        <taxon>Spiralia</taxon>
        <taxon>Lophotrochozoa</taxon>
        <taxon>Platyhelminthes</taxon>
        <taxon>Trematoda</taxon>
        <taxon>Digenea</taxon>
        <taxon>Strigeidida</taxon>
        <taxon>Schistosomatoidea</taxon>
        <taxon>Schistosomatidae</taxon>
        <taxon>Trichobilharzia</taxon>
    </lineage>
</organism>
<feature type="transmembrane region" description="Helical" evidence="2">
    <location>
        <begin position="499"/>
        <end position="517"/>
    </location>
</feature>
<evidence type="ECO:0000256" key="2">
    <source>
        <dbReference type="SAM" id="Phobius"/>
    </source>
</evidence>
<feature type="compositionally biased region" description="Low complexity" evidence="1">
    <location>
        <begin position="550"/>
        <end position="564"/>
    </location>
</feature>
<feature type="transmembrane region" description="Helical" evidence="2">
    <location>
        <begin position="127"/>
        <end position="153"/>
    </location>
</feature>
<accession>A0AA85IXZ8</accession>
<feature type="transmembrane region" description="Helical" evidence="2">
    <location>
        <begin position="174"/>
        <end position="199"/>
    </location>
</feature>
<evidence type="ECO:0000313" key="4">
    <source>
        <dbReference type="WBParaSite" id="TREG1_116940.1"/>
    </source>
</evidence>
<reference evidence="3" key="1">
    <citation type="submission" date="2022-06" db="EMBL/GenBank/DDBJ databases">
        <authorList>
            <person name="Berger JAMES D."/>
            <person name="Berger JAMES D."/>
        </authorList>
    </citation>
    <scope>NUCLEOTIDE SEQUENCE [LARGE SCALE GENOMIC DNA]</scope>
</reference>
<name>A0AA85IXZ8_TRIRE</name>
<sequence>MNQLNFEAINKAQVLLKHENLSSIYHENENNNSEGSLNNLLSNNVDLFWSAMHQCFHLTDIIHYHFTHFNHSLPIVIGGGDGEYSGVELQSLYNWCNLGKSTWFINIFTIMHNNSWQANFSLNLQQYLLPVLLLVNCFSLITSISGVYQLYTLSSKSNQKVMILMQHQSIVRCYLPATWPLILSYCIFGLLWLILVLGLNMITSQFSSTAISLHSHDFYCRTVTYMTNILRYIPTWLIGLMLCDRAIGEYRNRHYLYERQMSRQRIMRRRIPNAVSEGAHNDDYDDDVGVDDDLDNCTSETRVQKCERTKDRLILPKIIYNNTSDALSYTESNSQLQLDSEADCHSGQRNIQKLHNQKRSNFLLFRNFYCCCCSNNDDHIRCVFHGIKRISYDASTLYASDASVHKYLSKNDPKATFHSQSHSYEQLLKDVCNWKECGLGRVGGLVLLSILTALICLINTHLLWLYKIGKSSKRCMLSAGDAIILSYFYPYLLKICHSILPHILIFISYVLLGYTALRKGHILKTALTNMPQSRVLRTPTMLTSREVDQTTTSTPTATTTTTRRTPIKPQRKKLYHSLFTEPTQLVIYLGIINFAFEFAEIIEWFYMEFIMSNIFQPITNHFEPNFIFNGNITTFMDSAKTRENDIINNSINNNNSNNINMNIPMNNTLLLQNVLHSSKGLTESMERMCSYHLTTGLLRIWASQRFMLTLPILFFNSVKFRHVIQYFFRYYIQTLKIQHLFKISFKAQNSNFQNPSIKLMNSSNSNHDNHNTTTTINNNNDIKVNDTLNTDKDDIDIQGNQKTYEHGTGNEMKRIPRLYCCSCITQPVIMNDVSGR</sequence>
<dbReference type="Proteomes" id="UP000050795">
    <property type="component" value="Unassembled WGS sequence"/>
</dbReference>
<protein>
    <submittedName>
        <fullName evidence="4">Uncharacterized protein</fullName>
    </submittedName>
</protein>
<keyword evidence="3" id="KW-1185">Reference proteome</keyword>
<keyword evidence="2" id="KW-0472">Membrane</keyword>